<protein>
    <submittedName>
        <fullName evidence="2">Uncharacterized protein</fullName>
    </submittedName>
</protein>
<proteinExistence type="predicted"/>
<evidence type="ECO:0000256" key="1">
    <source>
        <dbReference type="SAM" id="SignalP"/>
    </source>
</evidence>
<keyword evidence="3" id="KW-1185">Reference proteome</keyword>
<dbReference type="Proteomes" id="UP001632038">
    <property type="component" value="Unassembled WGS sequence"/>
</dbReference>
<comment type="caution">
    <text evidence="2">The sequence shown here is derived from an EMBL/GenBank/DDBJ whole genome shotgun (WGS) entry which is preliminary data.</text>
</comment>
<dbReference type="AlphaFoldDB" id="A0ABD3BT67"/>
<keyword evidence="1" id="KW-0732">Signal</keyword>
<feature type="signal peptide" evidence="1">
    <location>
        <begin position="1"/>
        <end position="26"/>
    </location>
</feature>
<evidence type="ECO:0000313" key="3">
    <source>
        <dbReference type="Proteomes" id="UP001632038"/>
    </source>
</evidence>
<reference evidence="3" key="1">
    <citation type="journal article" date="2024" name="IScience">
        <title>Strigolactones Initiate the Formation of Haustorium-like Structures in Castilleja.</title>
        <authorList>
            <person name="Buerger M."/>
            <person name="Peterson D."/>
            <person name="Chory J."/>
        </authorList>
    </citation>
    <scope>NUCLEOTIDE SEQUENCE [LARGE SCALE GENOMIC DNA]</scope>
</reference>
<evidence type="ECO:0000313" key="2">
    <source>
        <dbReference type="EMBL" id="KAL3620706.1"/>
    </source>
</evidence>
<name>A0ABD3BT67_9LAMI</name>
<organism evidence="2 3">
    <name type="scientific">Castilleja foliolosa</name>
    <dbReference type="NCBI Taxonomy" id="1961234"/>
    <lineage>
        <taxon>Eukaryota</taxon>
        <taxon>Viridiplantae</taxon>
        <taxon>Streptophyta</taxon>
        <taxon>Embryophyta</taxon>
        <taxon>Tracheophyta</taxon>
        <taxon>Spermatophyta</taxon>
        <taxon>Magnoliopsida</taxon>
        <taxon>eudicotyledons</taxon>
        <taxon>Gunneridae</taxon>
        <taxon>Pentapetalae</taxon>
        <taxon>asterids</taxon>
        <taxon>lamiids</taxon>
        <taxon>Lamiales</taxon>
        <taxon>Orobanchaceae</taxon>
        <taxon>Pedicularideae</taxon>
        <taxon>Castillejinae</taxon>
        <taxon>Castilleja</taxon>
    </lineage>
</organism>
<accession>A0ABD3BT67</accession>
<sequence>MASLRGFVLLMMVLLVSFTFKGKSDARSFGETNPSLFESSVSNYEPLQDTNDIDPSHVGEEKGYIRNTLCSLLALLRLNCKGFA</sequence>
<gene>
    <name evidence="2" type="ORF">CASFOL_035618</name>
</gene>
<dbReference type="EMBL" id="JAVIJP010000066">
    <property type="protein sequence ID" value="KAL3620706.1"/>
    <property type="molecule type" value="Genomic_DNA"/>
</dbReference>
<feature type="chain" id="PRO_5044769019" evidence="1">
    <location>
        <begin position="27"/>
        <end position="84"/>
    </location>
</feature>